<reference evidence="1 2" key="1">
    <citation type="submission" date="2020-06" db="EMBL/GenBank/DDBJ databases">
        <title>Sulfitobacter algicola sp. nov., isolated from green algae.</title>
        <authorList>
            <person name="Wang C."/>
        </authorList>
    </citation>
    <scope>NUCLEOTIDE SEQUENCE [LARGE SCALE GENOMIC DNA]</scope>
    <source>
        <strain evidence="1 2">1151</strain>
    </source>
</reference>
<protein>
    <submittedName>
        <fullName evidence="1">Uncharacterized protein</fullName>
    </submittedName>
</protein>
<evidence type="ECO:0000313" key="1">
    <source>
        <dbReference type="EMBL" id="NSX56222.1"/>
    </source>
</evidence>
<dbReference type="RefSeq" id="WP_174139374.1">
    <property type="nucleotide sequence ID" value="NZ_JABUFE010000011.1"/>
</dbReference>
<dbReference type="SUPFAM" id="SSF53613">
    <property type="entry name" value="Ribokinase-like"/>
    <property type="match status" value="1"/>
</dbReference>
<name>A0ABX2ITI9_9RHOB</name>
<evidence type="ECO:0000313" key="2">
    <source>
        <dbReference type="Proteomes" id="UP000777935"/>
    </source>
</evidence>
<dbReference type="Gene3D" id="3.40.1190.20">
    <property type="match status" value="1"/>
</dbReference>
<keyword evidence="2" id="KW-1185">Reference proteome</keyword>
<dbReference type="Proteomes" id="UP000777935">
    <property type="component" value="Unassembled WGS sequence"/>
</dbReference>
<gene>
    <name evidence="1" type="ORF">HRQ87_15615</name>
</gene>
<accession>A0ABX2ITI9</accession>
<proteinExistence type="predicted"/>
<sequence length="72" mass="7649">MTANPVLVLGAASWNRMVHVDHLPQGVSATIFNAHETAAAGSTGMGKAMALSALRYRTTLHCALGRDVFVRK</sequence>
<dbReference type="EMBL" id="JABUFE010000011">
    <property type="protein sequence ID" value="NSX56222.1"/>
    <property type="molecule type" value="Genomic_DNA"/>
</dbReference>
<comment type="caution">
    <text evidence="1">The sequence shown here is derived from an EMBL/GenBank/DDBJ whole genome shotgun (WGS) entry which is preliminary data.</text>
</comment>
<dbReference type="InterPro" id="IPR029056">
    <property type="entry name" value="Ribokinase-like"/>
</dbReference>
<organism evidence="1 2">
    <name type="scientific">Parasulfitobacter algicola</name>
    <dbReference type="NCBI Taxonomy" id="2614809"/>
    <lineage>
        <taxon>Bacteria</taxon>
        <taxon>Pseudomonadati</taxon>
        <taxon>Pseudomonadota</taxon>
        <taxon>Alphaproteobacteria</taxon>
        <taxon>Rhodobacterales</taxon>
        <taxon>Roseobacteraceae</taxon>
        <taxon>Parasulfitobacter</taxon>
    </lineage>
</organism>